<dbReference type="EMBL" id="JBJQOH010000002">
    <property type="protein sequence ID" value="KAL3696757.1"/>
    <property type="molecule type" value="Genomic_DNA"/>
</dbReference>
<proteinExistence type="predicted"/>
<evidence type="ECO:0000313" key="2">
    <source>
        <dbReference type="Proteomes" id="UP001633002"/>
    </source>
</evidence>
<reference evidence="1 2" key="1">
    <citation type="submission" date="2024-09" db="EMBL/GenBank/DDBJ databases">
        <title>Chromosome-scale assembly of Riccia sorocarpa.</title>
        <authorList>
            <person name="Paukszto L."/>
        </authorList>
    </citation>
    <scope>NUCLEOTIDE SEQUENCE [LARGE SCALE GENOMIC DNA]</scope>
    <source>
        <strain evidence="1">LP-2024</strain>
        <tissue evidence="1">Aerial parts of the thallus</tissue>
    </source>
</reference>
<protein>
    <submittedName>
        <fullName evidence="1">Uncharacterized protein</fullName>
    </submittedName>
</protein>
<sequence length="151" mass="17086">MVVPKREFPFEEVRRRPVKARKGDLQLIYEATLGKLKDGALASSRRWQRDEPGIATVDTCSEVNPNRTLFCSVCCTADYGQRDDRSFCFDCRNSGGREAALVQPPAISFDHDVQMLPPSTRFRQSTLDYLLRGFTTTQRAKEDESCGMEIG</sequence>
<name>A0ABD3I1X2_9MARC</name>
<organism evidence="1 2">
    <name type="scientific">Riccia sorocarpa</name>
    <dbReference type="NCBI Taxonomy" id="122646"/>
    <lineage>
        <taxon>Eukaryota</taxon>
        <taxon>Viridiplantae</taxon>
        <taxon>Streptophyta</taxon>
        <taxon>Embryophyta</taxon>
        <taxon>Marchantiophyta</taxon>
        <taxon>Marchantiopsida</taxon>
        <taxon>Marchantiidae</taxon>
        <taxon>Marchantiales</taxon>
        <taxon>Ricciaceae</taxon>
        <taxon>Riccia</taxon>
    </lineage>
</organism>
<gene>
    <name evidence="1" type="ORF">R1sor_010833</name>
</gene>
<comment type="caution">
    <text evidence="1">The sequence shown here is derived from an EMBL/GenBank/DDBJ whole genome shotgun (WGS) entry which is preliminary data.</text>
</comment>
<dbReference type="AlphaFoldDB" id="A0ABD3I1X2"/>
<evidence type="ECO:0000313" key="1">
    <source>
        <dbReference type="EMBL" id="KAL3696757.1"/>
    </source>
</evidence>
<keyword evidence="2" id="KW-1185">Reference proteome</keyword>
<dbReference type="Proteomes" id="UP001633002">
    <property type="component" value="Unassembled WGS sequence"/>
</dbReference>
<accession>A0ABD3I1X2</accession>